<accession>A0ABN9LE03</accession>
<dbReference type="PANTHER" id="PTHR21301:SF12">
    <property type="match status" value="1"/>
</dbReference>
<dbReference type="PANTHER" id="PTHR21301">
    <property type="entry name" value="REVERSE TRANSCRIPTASE"/>
    <property type="match status" value="1"/>
</dbReference>
<dbReference type="Pfam" id="PF26215">
    <property type="entry name" value="HTH_animal"/>
    <property type="match status" value="1"/>
</dbReference>
<dbReference type="Proteomes" id="UP001176940">
    <property type="component" value="Unassembled WGS sequence"/>
</dbReference>
<evidence type="ECO:0000259" key="1">
    <source>
        <dbReference type="Pfam" id="PF26215"/>
    </source>
</evidence>
<organism evidence="2 3">
    <name type="scientific">Ranitomeya imitator</name>
    <name type="common">mimic poison frog</name>
    <dbReference type="NCBI Taxonomy" id="111125"/>
    <lineage>
        <taxon>Eukaryota</taxon>
        <taxon>Metazoa</taxon>
        <taxon>Chordata</taxon>
        <taxon>Craniata</taxon>
        <taxon>Vertebrata</taxon>
        <taxon>Euteleostomi</taxon>
        <taxon>Amphibia</taxon>
        <taxon>Batrachia</taxon>
        <taxon>Anura</taxon>
        <taxon>Neobatrachia</taxon>
        <taxon>Hyloidea</taxon>
        <taxon>Dendrobatidae</taxon>
        <taxon>Dendrobatinae</taxon>
        <taxon>Ranitomeya</taxon>
    </lineage>
</organism>
<feature type="domain" description="Helix-turn-helix" evidence="1">
    <location>
        <begin position="80"/>
        <end position="135"/>
    </location>
</feature>
<dbReference type="InterPro" id="IPR058912">
    <property type="entry name" value="HTH_animal"/>
</dbReference>
<keyword evidence="3" id="KW-1185">Reference proteome</keyword>
<proteinExistence type="predicted"/>
<evidence type="ECO:0000313" key="3">
    <source>
        <dbReference type="Proteomes" id="UP001176940"/>
    </source>
</evidence>
<sequence length="359" mass="41111">MFHELAHEFKFIDDIFVIWHGTEIAFVEFVSELNGDTVIMKFTCEYDKINLPFLDVRIQRGKDGFLKTGIYQKPTSTNSLLRWDSHHPEALKRGIPEGQFLRLRRKSSDMDTFICQSTDMRFLNKGYPRGLVAKAYNHALSQNRSTLLHTHSRNPTDIPDITRIIGTVDCQNNRILGILNKHWDVLTRCKEAEKQEPNDFNIVNHTHRTPAVSQCGKQTARDRHRNLMDTYQEICHLKVTLASGIKVTSDGMCGYGKYFELEKAGGGKGLDMWLEREGRFDDHPEAPNISLLMHPMILFALAAAAWHWLLQDIVPVYQIKGISKLVKLCLPKVQCFCDSLTSPPSERQVKLYNIVVAIS</sequence>
<name>A0ABN9LE03_9NEOB</name>
<reference evidence="2" key="1">
    <citation type="submission" date="2023-07" db="EMBL/GenBank/DDBJ databases">
        <authorList>
            <person name="Stuckert A."/>
        </authorList>
    </citation>
    <scope>NUCLEOTIDE SEQUENCE</scope>
</reference>
<protein>
    <recommendedName>
        <fullName evidence="1">Helix-turn-helix domain-containing protein</fullName>
    </recommendedName>
</protein>
<evidence type="ECO:0000313" key="2">
    <source>
        <dbReference type="EMBL" id="CAJ0939846.1"/>
    </source>
</evidence>
<dbReference type="EMBL" id="CAUEEQ010015994">
    <property type="protein sequence ID" value="CAJ0939846.1"/>
    <property type="molecule type" value="Genomic_DNA"/>
</dbReference>
<comment type="caution">
    <text evidence="2">The sequence shown here is derived from an EMBL/GenBank/DDBJ whole genome shotgun (WGS) entry which is preliminary data.</text>
</comment>
<gene>
    <name evidence="2" type="ORF">RIMI_LOCUS8165085</name>
</gene>